<accession>A0ABM0GX94</accession>
<evidence type="ECO:0000313" key="5">
    <source>
        <dbReference type="RefSeq" id="XP_002739373.1"/>
    </source>
</evidence>
<dbReference type="Proteomes" id="UP000694865">
    <property type="component" value="Unplaced"/>
</dbReference>
<protein>
    <submittedName>
        <fullName evidence="5">Uncharacterized protein LOC100374544</fullName>
    </submittedName>
</protein>
<proteinExistence type="predicted"/>
<evidence type="ECO:0000256" key="3">
    <source>
        <dbReference type="SAM" id="Phobius"/>
    </source>
</evidence>
<organism evidence="4 5">
    <name type="scientific">Saccoglossus kowalevskii</name>
    <name type="common">Acorn worm</name>
    <dbReference type="NCBI Taxonomy" id="10224"/>
    <lineage>
        <taxon>Eukaryota</taxon>
        <taxon>Metazoa</taxon>
        <taxon>Hemichordata</taxon>
        <taxon>Enteropneusta</taxon>
        <taxon>Harrimaniidae</taxon>
        <taxon>Saccoglossus</taxon>
    </lineage>
</organism>
<name>A0ABM0GX94_SACKO</name>
<feature type="coiled-coil region" evidence="1">
    <location>
        <begin position="160"/>
        <end position="194"/>
    </location>
</feature>
<keyword evidence="3" id="KW-0812">Transmembrane</keyword>
<keyword evidence="3" id="KW-1133">Transmembrane helix</keyword>
<sequence>MTETNGILTLTTTSNGEALTVVSRTHSQSSCSADTDFDEEANMQKSPTEKGPSISLTENLFINSVTRSDMHMKRNLFVGFFVSCILLTLIMIKVYNYKGMTILAATKHEPYVEALGLFHQSNKFSTLKHNVNEAAWSPYEFRTLHQHIMDGVHEKLTELNLNLTSEIAIIKDKLKALEEKLDHFEAKTKLEAEAIERGIVIRNLPAVPHEHTFQKVYELFREGLGVSAKVDKAHRRMSPSEDPSLIVVLETVEDQAAVLNARQNLGKSASFHDVKIEPYTSHDARITMENMRTLIRAIGKDGEIVFRNGMLVTST</sequence>
<keyword evidence="3" id="KW-0472">Membrane</keyword>
<evidence type="ECO:0000256" key="2">
    <source>
        <dbReference type="SAM" id="MobiDB-lite"/>
    </source>
</evidence>
<dbReference type="RefSeq" id="XP_002739373.1">
    <property type="nucleotide sequence ID" value="XM_002739327.2"/>
</dbReference>
<dbReference type="GeneID" id="100374544"/>
<gene>
    <name evidence="5" type="primary">LOC100374544</name>
</gene>
<feature type="transmembrane region" description="Helical" evidence="3">
    <location>
        <begin position="76"/>
        <end position="95"/>
    </location>
</feature>
<feature type="region of interest" description="Disordered" evidence="2">
    <location>
        <begin position="30"/>
        <end position="52"/>
    </location>
</feature>
<evidence type="ECO:0000256" key="1">
    <source>
        <dbReference type="SAM" id="Coils"/>
    </source>
</evidence>
<keyword evidence="1" id="KW-0175">Coiled coil</keyword>
<keyword evidence="4" id="KW-1185">Reference proteome</keyword>
<reference evidence="5" key="1">
    <citation type="submission" date="2025-08" db="UniProtKB">
        <authorList>
            <consortium name="RefSeq"/>
        </authorList>
    </citation>
    <scope>IDENTIFICATION</scope>
    <source>
        <tissue evidence="5">Testes</tissue>
    </source>
</reference>
<evidence type="ECO:0000313" key="4">
    <source>
        <dbReference type="Proteomes" id="UP000694865"/>
    </source>
</evidence>